<comment type="similarity">
    <text evidence="2 12">Belongs to the amiloride-sensitive sodium channel (TC 1.A.6) family.</text>
</comment>
<evidence type="ECO:0000256" key="2">
    <source>
        <dbReference type="ARBA" id="ARBA00007193"/>
    </source>
</evidence>
<evidence type="ECO:0000256" key="11">
    <source>
        <dbReference type="ARBA" id="ARBA00023303"/>
    </source>
</evidence>
<keyword evidence="7" id="KW-0915">Sodium</keyword>
<evidence type="ECO:0000256" key="6">
    <source>
        <dbReference type="ARBA" id="ARBA00022989"/>
    </source>
</evidence>
<evidence type="ECO:0000256" key="7">
    <source>
        <dbReference type="ARBA" id="ARBA00023053"/>
    </source>
</evidence>
<evidence type="ECO:0000256" key="5">
    <source>
        <dbReference type="ARBA" id="ARBA00022692"/>
    </source>
</evidence>
<evidence type="ECO:0000256" key="13">
    <source>
        <dbReference type="SAM" id="SignalP"/>
    </source>
</evidence>
<dbReference type="InterPro" id="IPR001873">
    <property type="entry name" value="ENaC"/>
</dbReference>
<protein>
    <submittedName>
        <fullName evidence="14">Uncharacterized protein</fullName>
    </submittedName>
</protein>
<feature type="signal peptide" evidence="13">
    <location>
        <begin position="1"/>
        <end position="19"/>
    </location>
</feature>
<gene>
    <name evidence="14" type="ORF">g.49305</name>
</gene>
<evidence type="ECO:0000313" key="14">
    <source>
        <dbReference type="EMBL" id="JAT26441.1"/>
    </source>
</evidence>
<keyword evidence="11 12" id="KW-0407">Ion channel</keyword>
<evidence type="ECO:0000256" key="4">
    <source>
        <dbReference type="ARBA" id="ARBA00022461"/>
    </source>
</evidence>
<keyword evidence="5 12" id="KW-0812">Transmembrane</keyword>
<dbReference type="GO" id="GO:0016020">
    <property type="term" value="C:membrane"/>
    <property type="evidence" value="ECO:0007669"/>
    <property type="project" value="UniProtKB-SubCell"/>
</dbReference>
<evidence type="ECO:0000256" key="8">
    <source>
        <dbReference type="ARBA" id="ARBA00023065"/>
    </source>
</evidence>
<evidence type="ECO:0000256" key="12">
    <source>
        <dbReference type="RuleBase" id="RU000679"/>
    </source>
</evidence>
<keyword evidence="6" id="KW-1133">Transmembrane helix</keyword>
<dbReference type="Pfam" id="PF00858">
    <property type="entry name" value="ASC"/>
    <property type="match status" value="1"/>
</dbReference>
<keyword evidence="13" id="KW-0732">Signal</keyword>
<evidence type="ECO:0000256" key="9">
    <source>
        <dbReference type="ARBA" id="ARBA00023136"/>
    </source>
</evidence>
<keyword evidence="10 12" id="KW-0739">Sodium transport</keyword>
<dbReference type="AlphaFoldDB" id="A0A1B6LRT8"/>
<reference evidence="14" key="1">
    <citation type="submission" date="2015-11" db="EMBL/GenBank/DDBJ databases">
        <title>De novo transcriptome assembly of four potential Pierce s Disease insect vectors from Arizona vineyards.</title>
        <authorList>
            <person name="Tassone E.E."/>
        </authorList>
    </citation>
    <scope>NUCLEOTIDE SEQUENCE</scope>
</reference>
<keyword evidence="9" id="KW-0472">Membrane</keyword>
<sequence>MAVVYICVIIALYNQSVLFFNAPALMSVDNTATPVWDIPFPAVTICSPNQVRPSEFDYSIYKRKFNLTERDQNTLQYIMMTCKYNSNGKDSKVLNTDVLDQIYYDIFERCKWMFKMEWMSKDIKEPCLLME</sequence>
<comment type="subcellular location">
    <subcellularLocation>
        <location evidence="1">Membrane</location>
        <topology evidence="1">Multi-pass membrane protein</topology>
    </subcellularLocation>
</comment>
<feature type="chain" id="PRO_5008587598" evidence="13">
    <location>
        <begin position="20"/>
        <end position="131"/>
    </location>
</feature>
<accession>A0A1B6LRT8</accession>
<organism evidence="14">
    <name type="scientific">Graphocephala atropunctata</name>
    <dbReference type="NCBI Taxonomy" id="36148"/>
    <lineage>
        <taxon>Eukaryota</taxon>
        <taxon>Metazoa</taxon>
        <taxon>Ecdysozoa</taxon>
        <taxon>Arthropoda</taxon>
        <taxon>Hexapoda</taxon>
        <taxon>Insecta</taxon>
        <taxon>Pterygota</taxon>
        <taxon>Neoptera</taxon>
        <taxon>Paraneoptera</taxon>
        <taxon>Hemiptera</taxon>
        <taxon>Auchenorrhyncha</taxon>
        <taxon>Membracoidea</taxon>
        <taxon>Cicadellidae</taxon>
        <taxon>Cicadellinae</taxon>
        <taxon>Cicadellini</taxon>
        <taxon>Graphocephala</taxon>
    </lineage>
</organism>
<name>A0A1B6LRT8_9HEMI</name>
<dbReference type="EMBL" id="GEBQ01013536">
    <property type="protein sequence ID" value="JAT26441.1"/>
    <property type="molecule type" value="Transcribed_RNA"/>
</dbReference>
<keyword evidence="3 12" id="KW-0813">Transport</keyword>
<evidence type="ECO:0000256" key="1">
    <source>
        <dbReference type="ARBA" id="ARBA00004141"/>
    </source>
</evidence>
<keyword evidence="4 12" id="KW-0894">Sodium channel</keyword>
<evidence type="ECO:0000256" key="3">
    <source>
        <dbReference type="ARBA" id="ARBA00022448"/>
    </source>
</evidence>
<keyword evidence="8 12" id="KW-0406">Ion transport</keyword>
<evidence type="ECO:0000256" key="10">
    <source>
        <dbReference type="ARBA" id="ARBA00023201"/>
    </source>
</evidence>
<feature type="non-terminal residue" evidence="14">
    <location>
        <position position="131"/>
    </location>
</feature>
<proteinExistence type="inferred from homology"/>
<dbReference type="GO" id="GO:0005272">
    <property type="term" value="F:sodium channel activity"/>
    <property type="evidence" value="ECO:0007669"/>
    <property type="project" value="UniProtKB-KW"/>
</dbReference>